<keyword evidence="5 7" id="KW-0642">Proline metabolism</keyword>
<dbReference type="Proteomes" id="UP000268093">
    <property type="component" value="Unassembled WGS sequence"/>
</dbReference>
<evidence type="ECO:0000313" key="12">
    <source>
        <dbReference type="Proteomes" id="UP000268093"/>
    </source>
</evidence>
<dbReference type="GO" id="GO:0010133">
    <property type="term" value="P:L-proline catabolic process to L-glutamate"/>
    <property type="evidence" value="ECO:0007669"/>
    <property type="project" value="UniProtKB-UniRule"/>
</dbReference>
<organism evidence="11 12">
    <name type="scientific">Jimgerdemannia flammicorona</name>
    <dbReference type="NCBI Taxonomy" id="994334"/>
    <lineage>
        <taxon>Eukaryota</taxon>
        <taxon>Fungi</taxon>
        <taxon>Fungi incertae sedis</taxon>
        <taxon>Mucoromycota</taxon>
        <taxon>Mucoromycotina</taxon>
        <taxon>Endogonomycetes</taxon>
        <taxon>Endogonales</taxon>
        <taxon>Endogonaceae</taxon>
        <taxon>Jimgerdemannia</taxon>
    </lineage>
</organism>
<dbReference type="GO" id="GO:0003842">
    <property type="term" value="F:L-glutamate gamma-semialdehyde dehydrogenase activity"/>
    <property type="evidence" value="ECO:0007669"/>
    <property type="project" value="UniProtKB-UniRule"/>
</dbReference>
<evidence type="ECO:0000256" key="1">
    <source>
        <dbReference type="ARBA" id="ARBA00004786"/>
    </source>
</evidence>
<evidence type="ECO:0000256" key="5">
    <source>
        <dbReference type="ARBA" id="ARBA00023062"/>
    </source>
</evidence>
<dbReference type="InterPro" id="IPR016162">
    <property type="entry name" value="Ald_DH_N"/>
</dbReference>
<keyword evidence="3 7" id="KW-0560">Oxidoreductase</keyword>
<dbReference type="EC" id="1.2.1.88" evidence="7"/>
<comment type="similarity">
    <text evidence="2 7">Belongs to the aldehyde dehydrogenase family.</text>
</comment>
<evidence type="ECO:0000256" key="7">
    <source>
        <dbReference type="RuleBase" id="RU366016"/>
    </source>
</evidence>
<dbReference type="EMBL" id="RBNI01018936">
    <property type="protein sequence ID" value="RUO96985.1"/>
    <property type="molecule type" value="Genomic_DNA"/>
</dbReference>
<keyword evidence="12" id="KW-1185">Reference proteome</keyword>
<gene>
    <name evidence="11" type="ORF">BC936DRAFT_141168</name>
</gene>
<protein>
    <recommendedName>
        <fullName evidence="7 8">Multifunctional fusion protein</fullName>
    </recommendedName>
    <domain>
        <recommendedName>
            <fullName evidence="8">Delta-1-pyrroline-5-carboxylate dehydrogenase</fullName>
            <shortName evidence="8">P5C dehydrogenase</shortName>
        </recommendedName>
        <alternativeName>
            <fullName evidence="7">L-glutamate gamma-semialdehyde dehydrogenase</fullName>
        </alternativeName>
    </domain>
    <domain>
        <recommendedName>
            <fullName evidence="7">L-glutamate gamma-semialdehyde dehydrogenase</fullName>
            <ecNumber evidence="7">1.2.1.88</ecNumber>
        </recommendedName>
    </domain>
</protein>
<comment type="caution">
    <text evidence="11">The sequence shown here is derived from an EMBL/GenBank/DDBJ whole genome shotgun (WGS) entry which is preliminary data.</text>
</comment>
<dbReference type="CDD" id="cd07123">
    <property type="entry name" value="ALDH_F4-17_P5CDH"/>
    <property type="match status" value="1"/>
</dbReference>
<name>A0A433A2R6_9FUNG</name>
<dbReference type="SUPFAM" id="SSF53720">
    <property type="entry name" value="ALDH-like"/>
    <property type="match status" value="1"/>
</dbReference>
<evidence type="ECO:0000313" key="11">
    <source>
        <dbReference type="EMBL" id="RUO96985.1"/>
    </source>
</evidence>
<dbReference type="PANTHER" id="PTHR42862:SF1">
    <property type="entry name" value="DELTA-1-PYRROLINE-5-CARBOXYLATE DEHYDROGENASE 2, ISOFORM A-RELATED"/>
    <property type="match status" value="1"/>
</dbReference>
<dbReference type="InterPro" id="IPR016161">
    <property type="entry name" value="Ald_DH/histidinol_DH"/>
</dbReference>
<dbReference type="GO" id="GO:0005759">
    <property type="term" value="C:mitochondrial matrix"/>
    <property type="evidence" value="ECO:0007669"/>
    <property type="project" value="TreeGrafter"/>
</dbReference>
<sequence>MAFLQTAQLAHFRLPAIENEAPKTFAPNSAERKQLAEALKHVKANAPYIVPCFVNGVKVETGNFDEQRNPSDHNTVLAKYHQADSTLIDKAIRGALAAKTKWEAMPFSDRATIFLKAADLLANKYRYKVLAATMLGQGKNAWQAEIDACDELVDFWRFNAKYAEELYSQQPPKNSPGVWNRVEYRALEGFVFAVSPFNFTAIAGNLVGAPALMGNVVLWKPSPAATLSNWFVYEILLEAGIPAGVIQFVPGPAPEICERVLANPDFASLHFTGSTNVFRKLWKDIGNNIEKYRSYPRIVGETGGKNFHVLHKSLDRSGVHNAAIQTIRGAFEYQGQKCSATSRVYVADNLLTQFKEFLLQEHAKISVGTVEGWYSFVPANFLGPVINKAAFDKVKSYIKWAEDDDESDVIAGGTYDDSKGYFIQPTIIFTNNPKSKTMVEEIFGPVVTISSYAADKYEETLHLVNESTQYALTGSLFAKDREAIVIGNNILRNAAGNFYINDKSTGAVVGQQPFGGGRGSGTNDKAGSWSLVIFLFYFFWFTLVFNMLFRVTTISGFPLQPFPATTLRLRPRHQGEFQRGDRVPLPVKPDIRGTRCLHCRFTKLPLFESMDRSIR</sequence>
<keyword evidence="9" id="KW-0812">Transmembrane</keyword>
<dbReference type="InterPro" id="IPR016163">
    <property type="entry name" value="Ald_DH_C"/>
</dbReference>
<dbReference type="FunFam" id="3.40.605.10:FF:000006">
    <property type="entry name" value="1-pyrroline-5-carboxylate dehydrogenase"/>
    <property type="match status" value="1"/>
</dbReference>
<accession>A0A433A2R6</accession>
<evidence type="ECO:0000256" key="6">
    <source>
        <dbReference type="ARBA" id="ARBA00048142"/>
    </source>
</evidence>
<dbReference type="Pfam" id="PF00171">
    <property type="entry name" value="Aldedh"/>
    <property type="match status" value="1"/>
</dbReference>
<comment type="catalytic activity">
    <reaction evidence="6 7">
        <text>L-glutamate 5-semialdehyde + NAD(+) + H2O = L-glutamate + NADH + 2 H(+)</text>
        <dbReference type="Rhea" id="RHEA:30235"/>
        <dbReference type="ChEBI" id="CHEBI:15377"/>
        <dbReference type="ChEBI" id="CHEBI:15378"/>
        <dbReference type="ChEBI" id="CHEBI:29985"/>
        <dbReference type="ChEBI" id="CHEBI:57540"/>
        <dbReference type="ChEBI" id="CHEBI:57945"/>
        <dbReference type="ChEBI" id="CHEBI:58066"/>
        <dbReference type="EC" id="1.2.1.88"/>
    </reaction>
</comment>
<dbReference type="UniPathway" id="UPA00261">
    <property type="reaction ID" value="UER00374"/>
</dbReference>
<evidence type="ECO:0000256" key="9">
    <source>
        <dbReference type="SAM" id="Phobius"/>
    </source>
</evidence>
<dbReference type="AlphaFoldDB" id="A0A433A2R6"/>
<feature type="transmembrane region" description="Helical" evidence="9">
    <location>
        <begin position="529"/>
        <end position="549"/>
    </location>
</feature>
<dbReference type="InterPro" id="IPR005931">
    <property type="entry name" value="P5CDH/ALDH4A1"/>
</dbReference>
<evidence type="ECO:0000259" key="10">
    <source>
        <dbReference type="Pfam" id="PF00171"/>
    </source>
</evidence>
<dbReference type="InterPro" id="IPR015590">
    <property type="entry name" value="Aldehyde_DH_dom"/>
</dbReference>
<dbReference type="PROSITE" id="PS00070">
    <property type="entry name" value="ALDEHYDE_DEHYDR_CYS"/>
    <property type="match status" value="1"/>
</dbReference>
<keyword evidence="4 7" id="KW-0520">NAD</keyword>
<proteinExistence type="inferred from homology"/>
<evidence type="ECO:0000256" key="4">
    <source>
        <dbReference type="ARBA" id="ARBA00023027"/>
    </source>
</evidence>
<feature type="domain" description="Aldehyde dehydrogenase" evidence="10">
    <location>
        <begin position="66"/>
        <end position="531"/>
    </location>
</feature>
<dbReference type="Gene3D" id="3.40.309.10">
    <property type="entry name" value="Aldehyde Dehydrogenase, Chain A, domain 2"/>
    <property type="match status" value="1"/>
</dbReference>
<reference evidence="11 12" key="1">
    <citation type="journal article" date="2018" name="New Phytol.">
        <title>Phylogenomics of Endogonaceae and evolution of mycorrhizas within Mucoromycota.</title>
        <authorList>
            <person name="Chang Y."/>
            <person name="Desiro A."/>
            <person name="Na H."/>
            <person name="Sandor L."/>
            <person name="Lipzen A."/>
            <person name="Clum A."/>
            <person name="Barry K."/>
            <person name="Grigoriev I.V."/>
            <person name="Martin F.M."/>
            <person name="Stajich J.E."/>
            <person name="Smith M.E."/>
            <person name="Bonito G."/>
            <person name="Spatafora J.W."/>
        </authorList>
    </citation>
    <scope>NUCLEOTIDE SEQUENCE [LARGE SCALE GENOMIC DNA]</scope>
    <source>
        <strain evidence="11 12">GMNB39</strain>
    </source>
</reference>
<keyword evidence="9" id="KW-1133">Transmembrane helix</keyword>
<evidence type="ECO:0000256" key="8">
    <source>
        <dbReference type="RuleBase" id="RU366030"/>
    </source>
</evidence>
<dbReference type="NCBIfam" id="TIGR01236">
    <property type="entry name" value="D1pyr5carbox1"/>
    <property type="match status" value="1"/>
</dbReference>
<dbReference type="PANTHER" id="PTHR42862">
    <property type="entry name" value="DELTA-1-PYRROLINE-5-CARBOXYLATE DEHYDROGENASE 1, ISOFORM A-RELATED"/>
    <property type="match status" value="1"/>
</dbReference>
<keyword evidence="9" id="KW-0472">Membrane</keyword>
<dbReference type="FunFam" id="3.40.309.10:FF:000005">
    <property type="entry name" value="1-pyrroline-5-carboxylate dehydrogenase 1"/>
    <property type="match status" value="1"/>
</dbReference>
<dbReference type="OrthoDB" id="5322683at2759"/>
<comment type="pathway">
    <text evidence="1 7">Amino-acid degradation; L-proline degradation into L-glutamate; L-glutamate from L-proline: step 2/2.</text>
</comment>
<evidence type="ECO:0000256" key="3">
    <source>
        <dbReference type="ARBA" id="ARBA00023002"/>
    </source>
</evidence>
<evidence type="ECO:0000256" key="2">
    <source>
        <dbReference type="ARBA" id="ARBA00009986"/>
    </source>
</evidence>
<dbReference type="InterPro" id="IPR050485">
    <property type="entry name" value="Proline_metab_enzyme"/>
</dbReference>
<dbReference type="Gene3D" id="3.40.605.10">
    <property type="entry name" value="Aldehyde Dehydrogenase, Chain A, domain 1"/>
    <property type="match status" value="1"/>
</dbReference>
<dbReference type="InterPro" id="IPR016160">
    <property type="entry name" value="Ald_DH_CS_CYS"/>
</dbReference>